<sequence length="148" mass="13978">MKPMKVAAVVAGSVMTLAAAAPAFAAQNLPTSLNGGLGGALETVTNQETLDAQPVRTNALDPKNDGSLVNGVGDVAKGLSGGDKSGDKGGKSANGGKGAKGDKGGKGGKGGKADKGKAAKSKDGKSKGKGGAMLGGLPLGGLPLGGGR</sequence>
<dbReference type="OrthoDB" id="4336056at2"/>
<dbReference type="KEGG" id="snw:BBN63_20380"/>
<dbReference type="EMBL" id="CP018047">
    <property type="protein sequence ID" value="AQU68219.1"/>
    <property type="molecule type" value="Genomic_DNA"/>
</dbReference>
<evidence type="ECO:0000313" key="3">
    <source>
        <dbReference type="EMBL" id="AQU68219.1"/>
    </source>
</evidence>
<gene>
    <name evidence="3" type="ORF">BBN63_20380</name>
</gene>
<feature type="region of interest" description="Disordered" evidence="1">
    <location>
        <begin position="48"/>
        <end position="148"/>
    </location>
</feature>
<proteinExistence type="predicted"/>
<accession>A0A1U9QVV4</accession>
<dbReference type="AlphaFoldDB" id="A0A1U9QVV4"/>
<dbReference type="RefSeq" id="WP_078076813.1">
    <property type="nucleotide sequence ID" value="NZ_CP018047.1"/>
</dbReference>
<name>A0A1U9QVV4_STRNV</name>
<feature type="compositionally biased region" description="Gly residues" evidence="1">
    <location>
        <begin position="129"/>
        <end position="148"/>
    </location>
</feature>
<organism evidence="3 4">
    <name type="scientific">Streptomyces niveus</name>
    <name type="common">Streptomyces spheroides</name>
    <dbReference type="NCBI Taxonomy" id="193462"/>
    <lineage>
        <taxon>Bacteria</taxon>
        <taxon>Bacillati</taxon>
        <taxon>Actinomycetota</taxon>
        <taxon>Actinomycetes</taxon>
        <taxon>Kitasatosporales</taxon>
        <taxon>Streptomycetaceae</taxon>
        <taxon>Streptomyces</taxon>
    </lineage>
</organism>
<evidence type="ECO:0000256" key="2">
    <source>
        <dbReference type="SAM" id="SignalP"/>
    </source>
</evidence>
<feature type="signal peptide" evidence="2">
    <location>
        <begin position="1"/>
        <end position="25"/>
    </location>
</feature>
<feature type="chain" id="PRO_5013002099" description="ATP-binding protein" evidence="2">
    <location>
        <begin position="26"/>
        <end position="148"/>
    </location>
</feature>
<feature type="compositionally biased region" description="Basic and acidic residues" evidence="1">
    <location>
        <begin position="99"/>
        <end position="126"/>
    </location>
</feature>
<keyword evidence="4" id="KW-1185">Reference proteome</keyword>
<evidence type="ECO:0008006" key="5">
    <source>
        <dbReference type="Google" id="ProtNLM"/>
    </source>
</evidence>
<protein>
    <recommendedName>
        <fullName evidence="5">ATP-binding protein</fullName>
    </recommendedName>
</protein>
<evidence type="ECO:0000313" key="4">
    <source>
        <dbReference type="Proteomes" id="UP000189677"/>
    </source>
</evidence>
<keyword evidence="2" id="KW-0732">Signal</keyword>
<reference evidence="3 4" key="1">
    <citation type="submission" date="2016-11" db="EMBL/GenBank/DDBJ databases">
        <title>Complete genome sequence of Streptomyces niveus SCSIO 3406.</title>
        <authorList>
            <person name="Zhu Q."/>
            <person name="Cheng W."/>
            <person name="Song Y."/>
            <person name="Li Q."/>
            <person name="Ju J."/>
        </authorList>
    </citation>
    <scope>NUCLEOTIDE SEQUENCE [LARGE SCALE GENOMIC DNA]</scope>
    <source>
        <strain evidence="3 4">SCSIO 3406</strain>
    </source>
</reference>
<evidence type="ECO:0000256" key="1">
    <source>
        <dbReference type="SAM" id="MobiDB-lite"/>
    </source>
</evidence>
<dbReference type="Proteomes" id="UP000189677">
    <property type="component" value="Chromosome"/>
</dbReference>